<protein>
    <submittedName>
        <fullName evidence="1">Uncharacterized protein MANES_08G093800</fullName>
    </submittedName>
</protein>
<dbReference type="AlphaFoldDB" id="A0A2P2L043"/>
<accession>A0A2P2L043</accession>
<dbReference type="EMBL" id="GGEC01030855">
    <property type="protein sequence ID" value="MBX11339.1"/>
    <property type="molecule type" value="Transcribed_RNA"/>
</dbReference>
<name>A0A2P2L043_RHIMU</name>
<proteinExistence type="predicted"/>
<evidence type="ECO:0000313" key="1">
    <source>
        <dbReference type="EMBL" id="MBX11339.1"/>
    </source>
</evidence>
<sequence length="119" mass="13863">MGIRRHLKYSTPTCSTEEQECDVENFIRMFSAFYLSQSSKCSHFFHEPKEKNISSYFIILIKKTSSNTIVISKLLPVSDKITSHLVHLLEPARRYLSNLTVSHHIPIRPKTYFTSKDEI</sequence>
<reference evidence="1" key="1">
    <citation type="submission" date="2018-02" db="EMBL/GenBank/DDBJ databases">
        <title>Rhizophora mucronata_Transcriptome.</title>
        <authorList>
            <person name="Meera S.P."/>
            <person name="Sreeshan A."/>
            <person name="Augustine A."/>
        </authorList>
    </citation>
    <scope>NUCLEOTIDE SEQUENCE</scope>
    <source>
        <tissue evidence="1">Leaf</tissue>
    </source>
</reference>
<organism evidence="1">
    <name type="scientific">Rhizophora mucronata</name>
    <name type="common">Asiatic mangrove</name>
    <dbReference type="NCBI Taxonomy" id="61149"/>
    <lineage>
        <taxon>Eukaryota</taxon>
        <taxon>Viridiplantae</taxon>
        <taxon>Streptophyta</taxon>
        <taxon>Embryophyta</taxon>
        <taxon>Tracheophyta</taxon>
        <taxon>Spermatophyta</taxon>
        <taxon>Magnoliopsida</taxon>
        <taxon>eudicotyledons</taxon>
        <taxon>Gunneridae</taxon>
        <taxon>Pentapetalae</taxon>
        <taxon>rosids</taxon>
        <taxon>fabids</taxon>
        <taxon>Malpighiales</taxon>
        <taxon>Rhizophoraceae</taxon>
        <taxon>Rhizophora</taxon>
    </lineage>
</organism>
<dbReference type="EMBL" id="GGEC01030861">
    <property type="protein sequence ID" value="MBX11345.1"/>
    <property type="molecule type" value="Transcribed_RNA"/>
</dbReference>